<dbReference type="Pfam" id="PF24626">
    <property type="entry name" value="SH3_Tf2-1"/>
    <property type="match status" value="1"/>
</dbReference>
<protein>
    <submittedName>
        <fullName evidence="14">Ribonuclease H-like protein</fullName>
    </submittedName>
</protein>
<dbReference type="GO" id="GO:0004190">
    <property type="term" value="F:aspartic-type endopeptidase activity"/>
    <property type="evidence" value="ECO:0007669"/>
    <property type="project" value="UniProtKB-KW"/>
</dbReference>
<dbReference type="InterPro" id="IPR001584">
    <property type="entry name" value="Integrase_cat-core"/>
</dbReference>
<keyword evidence="5" id="KW-0460">Magnesium</keyword>
<dbReference type="GO" id="GO:0005634">
    <property type="term" value="C:nucleus"/>
    <property type="evidence" value="ECO:0007669"/>
    <property type="project" value="UniProtKB-ARBA"/>
</dbReference>
<proteinExistence type="predicted"/>
<keyword evidence="8" id="KW-0695">RNA-directed DNA polymerase</keyword>
<keyword evidence="1" id="KW-0645">Protease</keyword>
<sequence length="492" mass="56420">MHIPGKINGRADGLSRQGGHNDDNKSHLEGQTILKDYLFTKDSTERLRSSFYTLTHRITNKEVKERVKVEATLYDKEAVEGSVEMAEDSLCYRRGKLIIPRDEELIRKIISSFHDTVSAGHPGTENMYMAIHRSYWWPKMCNDIQQYVKACIKCQRAKPDCSKRAAPLNPNPTPAHNWENISINMITGLPTSKGQDAIIVVVDMKSKDYIAVPTTTKLTSEGWVNIFVDKIYAQHGLPKKVFSDRGPQFVSEFIKDIYHRLGIEGNPSTAFHPQTDGQMEHMNQELEVYLRLFINDTHTNWPDLLPLVAFAYKCHVHSSTGYSPFYLTHGYHPFTGVEASELEEGVGTTKDWVEHMHTISQTASKNLERAKLQMKEYYDRKRTDPKSYEPGDMVWVDGRNINMGNPTKKLDSKRYGPYKVMKKVGHGTYELDLPADMRGIYPVFNEVLLLPYTLPAFPNQNHNKRTESNDTRRPLQILESREVTQTKLCTHL</sequence>
<keyword evidence="15" id="KW-1185">Reference proteome</keyword>
<dbReference type="SUPFAM" id="SSF53098">
    <property type="entry name" value="Ribonuclease H-like"/>
    <property type="match status" value="1"/>
</dbReference>
<dbReference type="InterPro" id="IPR056924">
    <property type="entry name" value="SH3_Tf2-1"/>
</dbReference>
<evidence type="ECO:0000313" key="14">
    <source>
        <dbReference type="EMBL" id="PCH36705.1"/>
    </source>
</evidence>
<evidence type="ECO:0000313" key="15">
    <source>
        <dbReference type="Proteomes" id="UP000218811"/>
    </source>
</evidence>
<dbReference type="PROSITE" id="PS50994">
    <property type="entry name" value="INTEGRASE"/>
    <property type="match status" value="1"/>
</dbReference>
<dbReference type="Pfam" id="PF17921">
    <property type="entry name" value="Integrase_H2C2"/>
    <property type="match status" value="1"/>
</dbReference>
<evidence type="ECO:0000256" key="2">
    <source>
        <dbReference type="ARBA" id="ARBA00022723"/>
    </source>
</evidence>
<dbReference type="GO" id="GO:0003723">
    <property type="term" value="F:RNA binding"/>
    <property type="evidence" value="ECO:0007669"/>
    <property type="project" value="UniProtKB-KW"/>
</dbReference>
<dbReference type="GO" id="GO:0003677">
    <property type="term" value="F:DNA binding"/>
    <property type="evidence" value="ECO:0007669"/>
    <property type="project" value="UniProtKB-KW"/>
</dbReference>
<dbReference type="PANTHER" id="PTHR37984">
    <property type="entry name" value="PROTEIN CBG26694"/>
    <property type="match status" value="1"/>
</dbReference>
<organism evidence="14 15">
    <name type="scientific">Wolfiporia cocos (strain MD-104)</name>
    <name type="common">Brown rot fungus</name>
    <dbReference type="NCBI Taxonomy" id="742152"/>
    <lineage>
        <taxon>Eukaryota</taxon>
        <taxon>Fungi</taxon>
        <taxon>Dikarya</taxon>
        <taxon>Basidiomycota</taxon>
        <taxon>Agaricomycotina</taxon>
        <taxon>Agaricomycetes</taxon>
        <taxon>Polyporales</taxon>
        <taxon>Phaeolaceae</taxon>
        <taxon>Wolfiporia</taxon>
    </lineage>
</organism>
<evidence type="ECO:0000256" key="4">
    <source>
        <dbReference type="ARBA" id="ARBA00022801"/>
    </source>
</evidence>
<dbReference type="EMBL" id="KB467887">
    <property type="protein sequence ID" value="PCH36705.1"/>
    <property type="molecule type" value="Genomic_DNA"/>
</dbReference>
<dbReference type="InterPro" id="IPR036397">
    <property type="entry name" value="RNaseH_sf"/>
</dbReference>
<evidence type="ECO:0000256" key="6">
    <source>
        <dbReference type="ARBA" id="ARBA00022884"/>
    </source>
</evidence>
<dbReference type="GO" id="GO:0015074">
    <property type="term" value="P:DNA integration"/>
    <property type="evidence" value="ECO:0007669"/>
    <property type="project" value="UniProtKB-KW"/>
</dbReference>
<evidence type="ECO:0000256" key="3">
    <source>
        <dbReference type="ARBA" id="ARBA00022750"/>
    </source>
</evidence>
<feature type="domain" description="Integrase catalytic" evidence="13">
    <location>
        <begin position="170"/>
        <end position="332"/>
    </location>
</feature>
<keyword evidence="10" id="KW-0238">DNA-binding</keyword>
<keyword evidence="6" id="KW-0694">RNA-binding</keyword>
<accession>A0A2H3J4V9</accession>
<evidence type="ECO:0000259" key="13">
    <source>
        <dbReference type="PROSITE" id="PS50994"/>
    </source>
</evidence>
<evidence type="ECO:0000256" key="12">
    <source>
        <dbReference type="SAM" id="MobiDB-lite"/>
    </source>
</evidence>
<dbReference type="AlphaFoldDB" id="A0A2H3J4V9"/>
<dbReference type="GO" id="GO:0003887">
    <property type="term" value="F:DNA-directed DNA polymerase activity"/>
    <property type="evidence" value="ECO:0007669"/>
    <property type="project" value="UniProtKB-KW"/>
</dbReference>
<dbReference type="STRING" id="742152.A0A2H3J4V9"/>
<dbReference type="PANTHER" id="PTHR37984:SF15">
    <property type="entry name" value="INTEGRASE CATALYTIC DOMAIN-CONTAINING PROTEIN"/>
    <property type="match status" value="1"/>
</dbReference>
<dbReference type="GO" id="GO:0046872">
    <property type="term" value="F:metal ion binding"/>
    <property type="evidence" value="ECO:0007669"/>
    <property type="project" value="UniProtKB-KW"/>
</dbReference>
<keyword evidence="7" id="KW-0229">DNA integration</keyword>
<keyword evidence="9" id="KW-0239">DNA-directed DNA polymerase</keyword>
<evidence type="ECO:0000256" key="7">
    <source>
        <dbReference type="ARBA" id="ARBA00022908"/>
    </source>
</evidence>
<dbReference type="Gene3D" id="1.10.340.70">
    <property type="match status" value="1"/>
</dbReference>
<dbReference type="Proteomes" id="UP000218811">
    <property type="component" value="Unassembled WGS sequence"/>
</dbReference>
<evidence type="ECO:0000256" key="1">
    <source>
        <dbReference type="ARBA" id="ARBA00022670"/>
    </source>
</evidence>
<keyword evidence="3" id="KW-0064">Aspartyl protease</keyword>
<keyword evidence="2" id="KW-0479">Metal-binding</keyword>
<evidence type="ECO:0000256" key="8">
    <source>
        <dbReference type="ARBA" id="ARBA00022918"/>
    </source>
</evidence>
<dbReference type="OMA" id="WLPEFRF"/>
<evidence type="ECO:0000256" key="11">
    <source>
        <dbReference type="ARBA" id="ARBA00023172"/>
    </source>
</evidence>
<evidence type="ECO:0000256" key="9">
    <source>
        <dbReference type="ARBA" id="ARBA00022932"/>
    </source>
</evidence>
<reference evidence="14 15" key="1">
    <citation type="journal article" date="2012" name="Science">
        <title>The Paleozoic origin of enzymatic lignin decomposition reconstructed from 31 fungal genomes.</title>
        <authorList>
            <person name="Floudas D."/>
            <person name="Binder M."/>
            <person name="Riley R."/>
            <person name="Barry K."/>
            <person name="Blanchette R.A."/>
            <person name="Henrissat B."/>
            <person name="Martinez A.T."/>
            <person name="Otillar R."/>
            <person name="Spatafora J.W."/>
            <person name="Yadav J.S."/>
            <person name="Aerts A."/>
            <person name="Benoit I."/>
            <person name="Boyd A."/>
            <person name="Carlson A."/>
            <person name="Copeland A."/>
            <person name="Coutinho P.M."/>
            <person name="de Vries R.P."/>
            <person name="Ferreira P."/>
            <person name="Findley K."/>
            <person name="Foster B."/>
            <person name="Gaskell J."/>
            <person name="Glotzer D."/>
            <person name="Gorecki P."/>
            <person name="Heitman J."/>
            <person name="Hesse C."/>
            <person name="Hori C."/>
            <person name="Igarashi K."/>
            <person name="Jurgens J.A."/>
            <person name="Kallen N."/>
            <person name="Kersten P."/>
            <person name="Kohler A."/>
            <person name="Kuees U."/>
            <person name="Kumar T.K.A."/>
            <person name="Kuo A."/>
            <person name="LaButti K."/>
            <person name="Larrondo L.F."/>
            <person name="Lindquist E."/>
            <person name="Ling A."/>
            <person name="Lombard V."/>
            <person name="Lucas S."/>
            <person name="Lundell T."/>
            <person name="Martin R."/>
            <person name="McLaughlin D.J."/>
            <person name="Morgenstern I."/>
            <person name="Morin E."/>
            <person name="Murat C."/>
            <person name="Nagy L.G."/>
            <person name="Nolan M."/>
            <person name="Ohm R.A."/>
            <person name="Patyshakuliyeva A."/>
            <person name="Rokas A."/>
            <person name="Ruiz-Duenas F.J."/>
            <person name="Sabat G."/>
            <person name="Salamov A."/>
            <person name="Samejima M."/>
            <person name="Schmutz J."/>
            <person name="Slot J.C."/>
            <person name="St John F."/>
            <person name="Stenlid J."/>
            <person name="Sun H."/>
            <person name="Sun S."/>
            <person name="Syed K."/>
            <person name="Tsang A."/>
            <person name="Wiebenga A."/>
            <person name="Young D."/>
            <person name="Pisabarro A."/>
            <person name="Eastwood D.C."/>
            <person name="Martin F."/>
            <person name="Cullen D."/>
            <person name="Grigoriev I.V."/>
            <person name="Hibbett D.S."/>
        </authorList>
    </citation>
    <scope>NUCLEOTIDE SEQUENCE [LARGE SCALE GENOMIC DNA]</scope>
    <source>
        <strain evidence="14 15">MD-104</strain>
    </source>
</reference>
<dbReference type="OrthoDB" id="3051303at2759"/>
<keyword evidence="11" id="KW-0233">DNA recombination</keyword>
<keyword evidence="4" id="KW-0378">Hydrolase</keyword>
<feature type="region of interest" description="Disordered" evidence="12">
    <location>
        <begin position="1"/>
        <end position="27"/>
    </location>
</feature>
<dbReference type="InterPro" id="IPR050951">
    <property type="entry name" value="Retrovirus_Pol_polyprotein"/>
</dbReference>
<evidence type="ECO:0000256" key="10">
    <source>
        <dbReference type="ARBA" id="ARBA00023125"/>
    </source>
</evidence>
<name>A0A2H3J4V9_WOLCO</name>
<keyword evidence="9" id="KW-0548">Nucleotidyltransferase</keyword>
<gene>
    <name evidence="14" type="ORF">WOLCODRAFT_82520</name>
</gene>
<dbReference type="InterPro" id="IPR041588">
    <property type="entry name" value="Integrase_H2C2"/>
</dbReference>
<dbReference type="GO" id="GO:0003964">
    <property type="term" value="F:RNA-directed DNA polymerase activity"/>
    <property type="evidence" value="ECO:0007669"/>
    <property type="project" value="UniProtKB-KW"/>
</dbReference>
<dbReference type="FunFam" id="1.10.340.70:FF:000001">
    <property type="entry name" value="Retrovirus-related Pol polyprotein from transposon gypsy-like Protein"/>
    <property type="match status" value="1"/>
</dbReference>
<dbReference type="Gene3D" id="3.30.420.10">
    <property type="entry name" value="Ribonuclease H-like superfamily/Ribonuclease H"/>
    <property type="match status" value="1"/>
</dbReference>
<keyword evidence="9" id="KW-0808">Transferase</keyword>
<dbReference type="InterPro" id="IPR012337">
    <property type="entry name" value="RNaseH-like_sf"/>
</dbReference>
<dbReference type="GO" id="GO:0006508">
    <property type="term" value="P:proteolysis"/>
    <property type="evidence" value="ECO:0007669"/>
    <property type="project" value="UniProtKB-KW"/>
</dbReference>
<evidence type="ECO:0000256" key="5">
    <source>
        <dbReference type="ARBA" id="ARBA00022842"/>
    </source>
</evidence>
<dbReference type="GO" id="GO:0006310">
    <property type="term" value="P:DNA recombination"/>
    <property type="evidence" value="ECO:0007669"/>
    <property type="project" value="UniProtKB-KW"/>
</dbReference>